<dbReference type="Gene3D" id="1.20.140.150">
    <property type="match status" value="1"/>
</dbReference>
<dbReference type="EMBL" id="CAJNOJ010000044">
    <property type="protein sequence ID" value="CAF0942845.1"/>
    <property type="molecule type" value="Genomic_DNA"/>
</dbReference>
<name>A0A814CP39_ADIRI</name>
<organism evidence="7 8">
    <name type="scientific">Adineta ricciae</name>
    <name type="common">Rotifer</name>
    <dbReference type="NCBI Taxonomy" id="249248"/>
    <lineage>
        <taxon>Eukaryota</taxon>
        <taxon>Metazoa</taxon>
        <taxon>Spiralia</taxon>
        <taxon>Gnathifera</taxon>
        <taxon>Rotifera</taxon>
        <taxon>Eurotatoria</taxon>
        <taxon>Bdelloidea</taxon>
        <taxon>Adinetida</taxon>
        <taxon>Adinetidae</taxon>
        <taxon>Adineta</taxon>
    </lineage>
</organism>
<sequence length="312" mass="36540">MTLFLVCTMRYEQTIEQSLLPSREGDYSSFIAAVVLLFLLFILNFFLFCQSRSKIRSYKQIRRKRMKRGFIIAIIWEVLSFAAFVLNLTANSSDRWWVNAKDGGEKTFIRAGLWQVCFNMYRHRFDYYGKIYHGCWWLFSPEIRLLRSWITNNWLRWVQTLSTLSLITSFFAVIASLLVLRNSEAFKSSRQVLTAAILHGLAGVLMLATVILFGVDGKRRDWMMNWQFNWFGWSFQIAIVSCILHLLTAMMAGYQGSNKFLHDMYDYERAHEELEHRSTLKYPPLPPYHSRASSERGLSSNAGSKTHLHQYA</sequence>
<feature type="transmembrane region" description="Helical" evidence="6">
    <location>
        <begin position="233"/>
        <end position="254"/>
    </location>
</feature>
<proteinExistence type="predicted"/>
<keyword evidence="3 6" id="KW-1133">Transmembrane helix</keyword>
<reference evidence="7" key="1">
    <citation type="submission" date="2021-02" db="EMBL/GenBank/DDBJ databases">
        <authorList>
            <person name="Nowell W R."/>
        </authorList>
    </citation>
    <scope>NUCLEOTIDE SEQUENCE</scope>
</reference>
<evidence type="ECO:0000313" key="7">
    <source>
        <dbReference type="EMBL" id="CAF0942845.1"/>
    </source>
</evidence>
<keyword evidence="4 6" id="KW-0472">Membrane</keyword>
<evidence type="ECO:0000256" key="6">
    <source>
        <dbReference type="SAM" id="Phobius"/>
    </source>
</evidence>
<evidence type="ECO:0000256" key="4">
    <source>
        <dbReference type="ARBA" id="ARBA00023136"/>
    </source>
</evidence>
<dbReference type="PANTHER" id="PTHR21284:SF12">
    <property type="entry name" value="EG:80H7.2 PROTEIN"/>
    <property type="match status" value="1"/>
</dbReference>
<feature type="transmembrane region" description="Helical" evidence="6">
    <location>
        <begin position="27"/>
        <end position="49"/>
    </location>
</feature>
<evidence type="ECO:0000313" key="8">
    <source>
        <dbReference type="Proteomes" id="UP000663852"/>
    </source>
</evidence>
<feature type="transmembrane region" description="Helical" evidence="6">
    <location>
        <begin position="70"/>
        <end position="90"/>
    </location>
</feature>
<comment type="subcellular location">
    <subcellularLocation>
        <location evidence="1">Membrane</location>
        <topology evidence="1">Multi-pass membrane protein</topology>
    </subcellularLocation>
</comment>
<dbReference type="OrthoDB" id="6140671at2759"/>
<evidence type="ECO:0000256" key="2">
    <source>
        <dbReference type="ARBA" id="ARBA00022692"/>
    </source>
</evidence>
<dbReference type="Proteomes" id="UP000663852">
    <property type="component" value="Unassembled WGS sequence"/>
</dbReference>
<feature type="transmembrane region" description="Helical" evidence="6">
    <location>
        <begin position="157"/>
        <end position="180"/>
    </location>
</feature>
<feature type="region of interest" description="Disordered" evidence="5">
    <location>
        <begin position="280"/>
        <end position="312"/>
    </location>
</feature>
<accession>A0A814CP39</accession>
<dbReference type="PANTHER" id="PTHR21284">
    <property type="entry name" value="EG:80H7.2 PROTEIN"/>
    <property type="match status" value="1"/>
</dbReference>
<dbReference type="GO" id="GO:0016020">
    <property type="term" value="C:membrane"/>
    <property type="evidence" value="ECO:0007669"/>
    <property type="project" value="UniProtKB-SubCell"/>
</dbReference>
<gene>
    <name evidence="7" type="ORF">EDS130_LOCUS11917</name>
</gene>
<protein>
    <submittedName>
        <fullName evidence="7">Uncharacterized protein</fullName>
    </submittedName>
</protein>
<feature type="transmembrane region" description="Helical" evidence="6">
    <location>
        <begin position="192"/>
        <end position="213"/>
    </location>
</feature>
<evidence type="ECO:0000256" key="3">
    <source>
        <dbReference type="ARBA" id="ARBA00022989"/>
    </source>
</evidence>
<dbReference type="AlphaFoldDB" id="A0A814CP39"/>
<keyword evidence="2 6" id="KW-0812">Transmembrane</keyword>
<comment type="caution">
    <text evidence="7">The sequence shown here is derived from an EMBL/GenBank/DDBJ whole genome shotgun (WGS) entry which is preliminary data.</text>
</comment>
<evidence type="ECO:0000256" key="5">
    <source>
        <dbReference type="SAM" id="MobiDB-lite"/>
    </source>
</evidence>
<evidence type="ECO:0000256" key="1">
    <source>
        <dbReference type="ARBA" id="ARBA00004141"/>
    </source>
</evidence>
<dbReference type="Pfam" id="PF13903">
    <property type="entry name" value="Claudin_2"/>
    <property type="match status" value="1"/>
</dbReference>
<dbReference type="InterPro" id="IPR004031">
    <property type="entry name" value="PMP22/EMP/MP20/Claudin"/>
</dbReference>